<name>A0A1C0YX11_9BACL</name>
<evidence type="ECO:0000313" key="4">
    <source>
        <dbReference type="Proteomes" id="UP000093482"/>
    </source>
</evidence>
<dbReference type="Pfam" id="PF00092">
    <property type="entry name" value="VWA"/>
    <property type="match status" value="1"/>
</dbReference>
<evidence type="ECO:0000256" key="1">
    <source>
        <dbReference type="SAM" id="MobiDB-lite"/>
    </source>
</evidence>
<dbReference type="Proteomes" id="UP000093482">
    <property type="component" value="Unassembled WGS sequence"/>
</dbReference>
<dbReference type="RefSeq" id="WP_066463092.1">
    <property type="nucleotide sequence ID" value="NZ_MATO01000024.1"/>
</dbReference>
<evidence type="ECO:0000259" key="2">
    <source>
        <dbReference type="PROSITE" id="PS50234"/>
    </source>
</evidence>
<dbReference type="EMBL" id="MATO01000024">
    <property type="protein sequence ID" value="OCS91713.1"/>
    <property type="molecule type" value="Genomic_DNA"/>
</dbReference>
<keyword evidence="4" id="KW-1185">Reference proteome</keyword>
<dbReference type="InterPro" id="IPR002035">
    <property type="entry name" value="VWF_A"/>
</dbReference>
<sequence length="233" mass="25431">MKRRPGGEISSRPLHFIWIADCSGSMSIDGKMQALNTAIREVIPHMRKVADENPNAQVLVRAIKFSSGAQWHISQPTPVEDFNWTDLKADGVTDLGKALSMVAEEMKMPPMSDRALPPVLVLVSDGQPTDEYSKGLSELMDQPWGKKAVRIAIAIGEDVDEQVLEKFIGHPELKPLKANNPEALLKHIKWVSTAVLKSASAPASQSDENSGNYTNVPIPVPSNNASISSTDVW</sequence>
<dbReference type="AlphaFoldDB" id="A0A1C0YX11"/>
<feature type="region of interest" description="Disordered" evidence="1">
    <location>
        <begin position="201"/>
        <end position="221"/>
    </location>
</feature>
<dbReference type="SUPFAM" id="SSF53300">
    <property type="entry name" value="vWA-like"/>
    <property type="match status" value="1"/>
</dbReference>
<dbReference type="Gene3D" id="3.40.50.410">
    <property type="entry name" value="von Willebrand factor, type A domain"/>
    <property type="match status" value="1"/>
</dbReference>
<organism evidence="3 4">
    <name type="scientific">Caryophanon latum</name>
    <dbReference type="NCBI Taxonomy" id="33977"/>
    <lineage>
        <taxon>Bacteria</taxon>
        <taxon>Bacillati</taxon>
        <taxon>Bacillota</taxon>
        <taxon>Bacilli</taxon>
        <taxon>Bacillales</taxon>
        <taxon>Caryophanaceae</taxon>
        <taxon>Caryophanon</taxon>
    </lineage>
</organism>
<dbReference type="CDD" id="cd00198">
    <property type="entry name" value="vWFA"/>
    <property type="match status" value="1"/>
</dbReference>
<dbReference type="PROSITE" id="PS50234">
    <property type="entry name" value="VWFA"/>
    <property type="match status" value="1"/>
</dbReference>
<accession>A0A1C0YX11</accession>
<protein>
    <submittedName>
        <fullName evidence="3">Tellurium resistance protein</fullName>
    </submittedName>
</protein>
<gene>
    <name evidence="3" type="ORF">A6K76_08255</name>
</gene>
<evidence type="ECO:0000313" key="3">
    <source>
        <dbReference type="EMBL" id="OCS91713.1"/>
    </source>
</evidence>
<feature type="domain" description="VWFA" evidence="2">
    <location>
        <begin position="15"/>
        <end position="195"/>
    </location>
</feature>
<reference evidence="3 4" key="1">
    <citation type="submission" date="2016-07" db="EMBL/GenBank/DDBJ databases">
        <title>Caryophanon latum genome sequencing.</title>
        <authorList>
            <person name="Verma A."/>
            <person name="Pal Y."/>
            <person name="Krishnamurthi S."/>
        </authorList>
    </citation>
    <scope>NUCLEOTIDE SEQUENCE [LARGE SCALE GENOMIC DNA]</scope>
    <source>
        <strain evidence="3 4">DSM 14151</strain>
    </source>
</reference>
<dbReference type="SMART" id="SM00327">
    <property type="entry name" value="VWA"/>
    <property type="match status" value="1"/>
</dbReference>
<proteinExistence type="predicted"/>
<comment type="caution">
    <text evidence="3">The sequence shown here is derived from an EMBL/GenBank/DDBJ whole genome shotgun (WGS) entry which is preliminary data.</text>
</comment>
<dbReference type="InterPro" id="IPR036465">
    <property type="entry name" value="vWFA_dom_sf"/>
</dbReference>